<feature type="transmembrane region" description="Helical" evidence="1">
    <location>
        <begin position="165"/>
        <end position="183"/>
    </location>
</feature>
<feature type="domain" description="Zinc-ribbon" evidence="2">
    <location>
        <begin position="6"/>
        <end position="27"/>
    </location>
</feature>
<gene>
    <name evidence="3" type="ORF">ERS852492_01806</name>
    <name evidence="4" type="ORF">GKE48_00280</name>
</gene>
<keyword evidence="1" id="KW-0472">Membrane</keyword>
<feature type="transmembrane region" description="Helical" evidence="1">
    <location>
        <begin position="60"/>
        <end position="79"/>
    </location>
</feature>
<evidence type="ECO:0000259" key="2">
    <source>
        <dbReference type="Pfam" id="PF13240"/>
    </source>
</evidence>
<name>A0A174ZG09_9FIRM</name>
<reference evidence="4 6" key="2">
    <citation type="journal article" date="2019" name="Nat. Med.">
        <title>A library of human gut bacterial isolates paired with longitudinal multiomics data enables mechanistic microbiome research.</title>
        <authorList>
            <person name="Poyet M."/>
            <person name="Groussin M."/>
            <person name="Gibbons S.M."/>
            <person name="Avila-Pacheco J."/>
            <person name="Jiang X."/>
            <person name="Kearney S.M."/>
            <person name="Perrotta A.R."/>
            <person name="Berdy B."/>
            <person name="Zhao S."/>
            <person name="Lieberman T.D."/>
            <person name="Swanson P.K."/>
            <person name="Smith M."/>
            <person name="Roesemann S."/>
            <person name="Alexander J.E."/>
            <person name="Rich S.A."/>
            <person name="Livny J."/>
            <person name="Vlamakis H."/>
            <person name="Clish C."/>
            <person name="Bullock K."/>
            <person name="Deik A."/>
            <person name="Scott J."/>
            <person name="Pierce K.A."/>
            <person name="Xavier R.J."/>
            <person name="Alm E.J."/>
        </authorList>
    </citation>
    <scope>NUCLEOTIDE SEQUENCE [LARGE SCALE GENOMIC DNA]</scope>
    <source>
        <strain evidence="4 6">BIOML-A1</strain>
    </source>
</reference>
<dbReference type="RefSeq" id="WP_055287343.1">
    <property type="nucleotide sequence ID" value="NZ_CABIXW010000004.1"/>
</dbReference>
<accession>A0A174ZG09</accession>
<keyword evidence="1" id="KW-0812">Transmembrane</keyword>
<feature type="transmembrane region" description="Helical" evidence="1">
    <location>
        <begin position="122"/>
        <end position="145"/>
    </location>
</feature>
<evidence type="ECO:0000313" key="6">
    <source>
        <dbReference type="Proteomes" id="UP000481964"/>
    </source>
</evidence>
<reference evidence="3 5" key="1">
    <citation type="submission" date="2015-09" db="EMBL/GenBank/DDBJ databases">
        <authorList>
            <consortium name="Pathogen Informatics"/>
        </authorList>
    </citation>
    <scope>NUCLEOTIDE SEQUENCE [LARGE SCALE GENOMIC DNA]</scope>
    <source>
        <strain evidence="3 5">2789STDY5834878</strain>
    </source>
</reference>
<proteinExistence type="predicted"/>
<evidence type="ECO:0000313" key="4">
    <source>
        <dbReference type="EMBL" id="MSC55896.1"/>
    </source>
</evidence>
<sequence length="227" mass="25802">MEEKKFCQYCGSPIDSEAKFCTKCGKSINSEQNASVQKKVYQQTNFVMDMLRNFGKPNSVIRIISIFSAIFLAIVQFFGMGYKLNIDAWIVSKTEKISAIKFLYRLVFKSGDMSEYGVKLNFLIVICCLAFIIGYVVLLIVDALLIKYIISDYHIDTIVDVDNGMSICGMVMFGVTIIIGMYIRSKLGEYGMEDMFSINAMCYIGFVYSLVLQIFSRLIIKSQLEDE</sequence>
<feature type="transmembrane region" description="Helical" evidence="1">
    <location>
        <begin position="195"/>
        <end position="215"/>
    </location>
</feature>
<dbReference type="Proteomes" id="UP000481964">
    <property type="component" value="Unassembled WGS sequence"/>
</dbReference>
<dbReference type="InterPro" id="IPR026870">
    <property type="entry name" value="Zinc_ribbon_dom"/>
</dbReference>
<organism evidence="3 5">
    <name type="scientific">Lachnospira eligens</name>
    <dbReference type="NCBI Taxonomy" id="39485"/>
    <lineage>
        <taxon>Bacteria</taxon>
        <taxon>Bacillati</taxon>
        <taxon>Bacillota</taxon>
        <taxon>Clostridia</taxon>
        <taxon>Lachnospirales</taxon>
        <taxon>Lachnospiraceae</taxon>
        <taxon>Lachnospira</taxon>
    </lineage>
</organism>
<dbReference type="Proteomes" id="UP000095780">
    <property type="component" value="Unassembled WGS sequence"/>
</dbReference>
<evidence type="ECO:0000313" key="5">
    <source>
        <dbReference type="Proteomes" id="UP000095780"/>
    </source>
</evidence>
<evidence type="ECO:0000313" key="3">
    <source>
        <dbReference type="EMBL" id="CUQ86255.1"/>
    </source>
</evidence>
<dbReference type="EMBL" id="WKRD01000001">
    <property type="protein sequence ID" value="MSC55896.1"/>
    <property type="molecule type" value="Genomic_DNA"/>
</dbReference>
<keyword evidence="1" id="KW-1133">Transmembrane helix</keyword>
<dbReference type="Pfam" id="PF13240">
    <property type="entry name" value="Zn_Ribbon_1"/>
    <property type="match status" value="1"/>
</dbReference>
<dbReference type="EMBL" id="CZBV01000004">
    <property type="protein sequence ID" value="CUQ86255.1"/>
    <property type="molecule type" value="Genomic_DNA"/>
</dbReference>
<protein>
    <submittedName>
        <fullName evidence="3">Predicted membrane protein</fullName>
    </submittedName>
    <submittedName>
        <fullName evidence="4">Zinc-ribbon domain-containing protein</fullName>
    </submittedName>
</protein>
<evidence type="ECO:0000256" key="1">
    <source>
        <dbReference type="SAM" id="Phobius"/>
    </source>
</evidence>
<dbReference type="AlphaFoldDB" id="A0A174ZG09"/>